<name>A0A4Y6U984_9PROT</name>
<accession>A0A4Y6U984</accession>
<dbReference type="EMBL" id="CP038231">
    <property type="protein sequence ID" value="QDH13764.1"/>
    <property type="molecule type" value="Genomic_DNA"/>
</dbReference>
<dbReference type="RefSeq" id="WP_141443472.1">
    <property type="nucleotide sequence ID" value="NZ_CP038231.1"/>
</dbReference>
<proteinExistence type="predicted"/>
<dbReference type="KEGG" id="swf:E3E12_05705"/>
<dbReference type="Proteomes" id="UP000318709">
    <property type="component" value="Chromosome"/>
</dbReference>
<evidence type="ECO:0000313" key="2">
    <source>
        <dbReference type="Proteomes" id="UP000318709"/>
    </source>
</evidence>
<reference evidence="1 2" key="1">
    <citation type="submission" date="2019-03" db="EMBL/GenBank/DDBJ databases">
        <title>The complete genome sequence of Swingsia_sp. F3b2 LMG30590(T).</title>
        <authorList>
            <person name="Chua K.-O."/>
            <person name="Chan K.-G."/>
            <person name="See-Too W.-S."/>
        </authorList>
    </citation>
    <scope>NUCLEOTIDE SEQUENCE [LARGE SCALE GENOMIC DNA]</scope>
    <source>
        <strain evidence="1 2">F3b2</strain>
    </source>
</reference>
<dbReference type="AlphaFoldDB" id="A0A4Y6U984"/>
<sequence>MSHHKAFEQPHIEREKRRYQFKDQGHGNKATYTLDLSFLGEELRNAGRTGEDVGTILANAREDIATAFQRSGAVANPEDGGKGRLTHDLLQRYDNLMSRINDLIDEAGTSPNEAASTFLDEIMPQIDRLAHAKEADMRVV</sequence>
<gene>
    <name evidence="1" type="ORF">E3E12_05705</name>
</gene>
<protein>
    <submittedName>
        <fullName evidence="1">Uncharacterized protein</fullName>
    </submittedName>
</protein>
<evidence type="ECO:0000313" key="1">
    <source>
        <dbReference type="EMBL" id="QDH13764.1"/>
    </source>
</evidence>
<keyword evidence="2" id="KW-1185">Reference proteome</keyword>
<organism evidence="1 2">
    <name type="scientific">Formicincola oecophyllae</name>
    <dbReference type="NCBI Taxonomy" id="2558361"/>
    <lineage>
        <taxon>Bacteria</taxon>
        <taxon>Pseudomonadati</taxon>
        <taxon>Pseudomonadota</taxon>
        <taxon>Alphaproteobacteria</taxon>
        <taxon>Acetobacterales</taxon>
        <taxon>Acetobacteraceae</taxon>
        <taxon>Formicincola</taxon>
    </lineage>
</organism>